<dbReference type="PANTHER" id="PTHR11136">
    <property type="entry name" value="FOLYLPOLYGLUTAMATE SYNTHASE-RELATED"/>
    <property type="match status" value="1"/>
</dbReference>
<dbReference type="PANTHER" id="PTHR11136:SF0">
    <property type="entry name" value="DIHYDROFOLATE SYNTHETASE-RELATED"/>
    <property type="match status" value="1"/>
</dbReference>
<dbReference type="Pfam" id="PF08245">
    <property type="entry name" value="Mur_ligase_M"/>
    <property type="match status" value="1"/>
</dbReference>
<gene>
    <name evidence="13" type="ORF">SAMN05661030_2992</name>
</gene>
<dbReference type="EC" id="6.3.2.17" evidence="2"/>
<evidence type="ECO:0000256" key="1">
    <source>
        <dbReference type="ARBA" id="ARBA00008276"/>
    </source>
</evidence>
<dbReference type="SUPFAM" id="SSF53623">
    <property type="entry name" value="MurD-like peptide ligases, catalytic domain"/>
    <property type="match status" value="1"/>
</dbReference>
<evidence type="ECO:0000256" key="5">
    <source>
        <dbReference type="ARBA" id="ARBA00022741"/>
    </source>
</evidence>
<dbReference type="NCBIfam" id="TIGR01499">
    <property type="entry name" value="folC"/>
    <property type="match status" value="1"/>
</dbReference>
<feature type="domain" description="Mur ligase C-terminal" evidence="11">
    <location>
        <begin position="292"/>
        <end position="416"/>
    </location>
</feature>
<evidence type="ECO:0000259" key="11">
    <source>
        <dbReference type="Pfam" id="PF02875"/>
    </source>
</evidence>
<organism evidence="13 14">
    <name type="scientific">Klenkia taihuensis</name>
    <dbReference type="NCBI Taxonomy" id="1225127"/>
    <lineage>
        <taxon>Bacteria</taxon>
        <taxon>Bacillati</taxon>
        <taxon>Actinomycetota</taxon>
        <taxon>Actinomycetes</taxon>
        <taxon>Geodermatophilales</taxon>
        <taxon>Geodermatophilaceae</taxon>
        <taxon>Klenkia</taxon>
    </lineage>
</organism>
<keyword evidence="14" id="KW-1185">Reference proteome</keyword>
<feature type="domain" description="Mur ligase central" evidence="12">
    <location>
        <begin position="43"/>
        <end position="265"/>
    </location>
</feature>
<evidence type="ECO:0000256" key="6">
    <source>
        <dbReference type="ARBA" id="ARBA00022840"/>
    </source>
</evidence>
<evidence type="ECO:0000256" key="2">
    <source>
        <dbReference type="ARBA" id="ARBA00013025"/>
    </source>
</evidence>
<dbReference type="SUPFAM" id="SSF53244">
    <property type="entry name" value="MurD-like peptide ligases, peptide-binding domain"/>
    <property type="match status" value="1"/>
</dbReference>
<dbReference type="InterPro" id="IPR013221">
    <property type="entry name" value="Mur_ligase_cen"/>
</dbReference>
<comment type="similarity">
    <text evidence="1 10">Belongs to the folylpolyglutamate synthase family.</text>
</comment>
<evidence type="ECO:0000256" key="4">
    <source>
        <dbReference type="ARBA" id="ARBA00022723"/>
    </source>
</evidence>
<dbReference type="PROSITE" id="PS01012">
    <property type="entry name" value="FOLYLPOLYGLU_SYNT_2"/>
    <property type="match status" value="1"/>
</dbReference>
<evidence type="ECO:0000313" key="14">
    <source>
        <dbReference type="Proteomes" id="UP000199022"/>
    </source>
</evidence>
<dbReference type="EMBL" id="FOMD01000003">
    <property type="protein sequence ID" value="SFD26225.1"/>
    <property type="molecule type" value="Genomic_DNA"/>
</dbReference>
<protein>
    <recommendedName>
        <fullName evidence="2">tetrahydrofolate synthase</fullName>
        <ecNumber evidence="2">6.3.2.17</ecNumber>
    </recommendedName>
    <alternativeName>
        <fullName evidence="8">Tetrahydrofolylpolyglutamate synthase</fullName>
    </alternativeName>
</protein>
<dbReference type="InterPro" id="IPR036615">
    <property type="entry name" value="Mur_ligase_C_dom_sf"/>
</dbReference>
<dbReference type="Proteomes" id="UP000199022">
    <property type="component" value="Unassembled WGS sequence"/>
</dbReference>
<dbReference type="InterPro" id="IPR001645">
    <property type="entry name" value="Folylpolyglutamate_synth"/>
</dbReference>
<accession>A0A1I1QW07</accession>
<name>A0A1I1QW07_9ACTN</name>
<reference evidence="14" key="1">
    <citation type="submission" date="2016-10" db="EMBL/GenBank/DDBJ databases">
        <authorList>
            <person name="Varghese N."/>
            <person name="Submissions S."/>
        </authorList>
    </citation>
    <scope>NUCLEOTIDE SEQUENCE [LARGE SCALE GENOMIC DNA]</scope>
    <source>
        <strain evidence="14">DSM 45962</strain>
    </source>
</reference>
<evidence type="ECO:0000256" key="9">
    <source>
        <dbReference type="ARBA" id="ARBA00047493"/>
    </source>
</evidence>
<evidence type="ECO:0000256" key="7">
    <source>
        <dbReference type="ARBA" id="ARBA00022842"/>
    </source>
</evidence>
<keyword evidence="6 10" id="KW-0067">ATP-binding</keyword>
<evidence type="ECO:0000313" key="13">
    <source>
        <dbReference type="EMBL" id="SFD26225.1"/>
    </source>
</evidence>
<evidence type="ECO:0000256" key="10">
    <source>
        <dbReference type="PIRNR" id="PIRNR001563"/>
    </source>
</evidence>
<sequence length="429" mass="45023">MAEVEQALLARWPESRVAPSLDRVRAAVDLLGRPQTVAPAVHITGTNGKTSTARMVDELLQATGRRTGRCTSPHLSTVRERIVVDGVPVTEDAFVAAHEAVLPAVRQVDDRSPVPMSFFEVVTTMAYVAFARAGVDALVVEVGMGGTWDATNVVDGEVAVVAPISLDHTEHLGPDEAAIAREKAGIIKPGADVVLADQVPAARAVLLDRVRRTGARIRPVVPVRRRPAGRGQLLDVVVAGVLTRVELPLLGGHQADNAALAITAADALLSRHGARLHPEEVRRALSGVRSPGRLEVVAEDPLVVVDASHNPAGMATTVHGLTDALDVDELVVVLAVLAGKDADQVVAALDPVAALLVVTSTDSPRALPAVELEATARRRLGHDRVVRVEGLDAAVDRARAEAARRGRRTGVLVTGSVVTAGRAADLLRG</sequence>
<dbReference type="GO" id="GO:0008841">
    <property type="term" value="F:dihydrofolate synthase activity"/>
    <property type="evidence" value="ECO:0007669"/>
    <property type="project" value="TreeGrafter"/>
</dbReference>
<dbReference type="AlphaFoldDB" id="A0A1I1QW07"/>
<evidence type="ECO:0000259" key="12">
    <source>
        <dbReference type="Pfam" id="PF08245"/>
    </source>
</evidence>
<dbReference type="GO" id="GO:0004326">
    <property type="term" value="F:tetrahydrofolylpolyglutamate synthase activity"/>
    <property type="evidence" value="ECO:0007669"/>
    <property type="project" value="UniProtKB-EC"/>
</dbReference>
<evidence type="ECO:0000256" key="3">
    <source>
        <dbReference type="ARBA" id="ARBA00022598"/>
    </source>
</evidence>
<dbReference type="GO" id="GO:0005737">
    <property type="term" value="C:cytoplasm"/>
    <property type="evidence" value="ECO:0007669"/>
    <property type="project" value="TreeGrafter"/>
</dbReference>
<keyword evidence="7" id="KW-0460">Magnesium</keyword>
<dbReference type="GO" id="GO:0046872">
    <property type="term" value="F:metal ion binding"/>
    <property type="evidence" value="ECO:0007669"/>
    <property type="project" value="UniProtKB-KW"/>
</dbReference>
<dbReference type="InterPro" id="IPR004101">
    <property type="entry name" value="Mur_ligase_C"/>
</dbReference>
<dbReference type="Gene3D" id="3.90.190.20">
    <property type="entry name" value="Mur ligase, C-terminal domain"/>
    <property type="match status" value="1"/>
</dbReference>
<dbReference type="InterPro" id="IPR018109">
    <property type="entry name" value="Folylpolyglutamate_synth_CS"/>
</dbReference>
<dbReference type="PIRSF" id="PIRSF001563">
    <property type="entry name" value="Folylpolyglu_synth"/>
    <property type="match status" value="1"/>
</dbReference>
<dbReference type="Pfam" id="PF02875">
    <property type="entry name" value="Mur_ligase_C"/>
    <property type="match status" value="1"/>
</dbReference>
<dbReference type="GO" id="GO:0005524">
    <property type="term" value="F:ATP binding"/>
    <property type="evidence" value="ECO:0007669"/>
    <property type="project" value="UniProtKB-KW"/>
</dbReference>
<dbReference type="InterPro" id="IPR036565">
    <property type="entry name" value="Mur-like_cat_sf"/>
</dbReference>
<keyword evidence="4" id="KW-0479">Metal-binding</keyword>
<dbReference type="STRING" id="1225127.SAMN05661030_2992"/>
<keyword evidence="5 10" id="KW-0547">Nucleotide-binding</keyword>
<dbReference type="OrthoDB" id="9809356at2"/>
<dbReference type="Gene3D" id="3.40.1190.10">
    <property type="entry name" value="Mur-like, catalytic domain"/>
    <property type="match status" value="1"/>
</dbReference>
<keyword evidence="3 10" id="KW-0436">Ligase</keyword>
<proteinExistence type="inferred from homology"/>
<comment type="catalytic activity">
    <reaction evidence="9">
        <text>(6S)-5,6,7,8-tetrahydrofolyl-(gamma-L-Glu)(n) + L-glutamate + ATP = (6S)-5,6,7,8-tetrahydrofolyl-(gamma-L-Glu)(n+1) + ADP + phosphate + H(+)</text>
        <dbReference type="Rhea" id="RHEA:10580"/>
        <dbReference type="Rhea" id="RHEA-COMP:14738"/>
        <dbReference type="Rhea" id="RHEA-COMP:14740"/>
        <dbReference type="ChEBI" id="CHEBI:15378"/>
        <dbReference type="ChEBI" id="CHEBI:29985"/>
        <dbReference type="ChEBI" id="CHEBI:30616"/>
        <dbReference type="ChEBI" id="CHEBI:43474"/>
        <dbReference type="ChEBI" id="CHEBI:141005"/>
        <dbReference type="ChEBI" id="CHEBI:456216"/>
        <dbReference type="EC" id="6.3.2.17"/>
    </reaction>
</comment>
<evidence type="ECO:0000256" key="8">
    <source>
        <dbReference type="ARBA" id="ARBA00030592"/>
    </source>
</evidence>